<evidence type="ECO:0000313" key="2">
    <source>
        <dbReference type="EMBL" id="AEL26597.1"/>
    </source>
</evidence>
<dbReference type="STRING" id="880070.Cycma_2859"/>
<proteinExistence type="predicted"/>
<dbReference type="EMBL" id="CP002955">
    <property type="protein sequence ID" value="AEL26597.1"/>
    <property type="molecule type" value="Genomic_DNA"/>
</dbReference>
<protein>
    <recommendedName>
        <fullName evidence="1">DUF4097 domain-containing protein</fullName>
    </recommendedName>
</protein>
<dbReference type="RefSeq" id="WP_014020888.1">
    <property type="nucleotide sequence ID" value="NC_015914.1"/>
</dbReference>
<dbReference type="Gene3D" id="2.160.20.120">
    <property type="match status" value="1"/>
</dbReference>
<sequence>MHRFPLLFLFVLVGFSGIQISCNPISMETISDIESTYDGITKVNVNGGALEISYTGRDEAEEVVLNAFVEASDSQMEGVTVKKIGEELFVDFEPRDDFGSFFSSFKVKGFISITGPSDMALNINNSSGTMEVFNVDNEDIVLKGSSGKIEAENLRSPNLSVRISSGKLELENIQGDLNLELSSGMGTLEGMKGNVKFRGSSGMVVLTDIDGLVSGSMSSGKADLNEITELGEISLTSGMLVANDCGLGPETNLSASSGYMKINTSSSLKDYNYDFKVGSGRLSIGDQSSSDDLLIDNAAEVTIKGKIQSGKMVIED</sequence>
<dbReference type="InterPro" id="IPR025164">
    <property type="entry name" value="Toastrack_DUF4097"/>
</dbReference>
<dbReference type="eggNOG" id="COG3595">
    <property type="taxonomic scope" value="Bacteria"/>
</dbReference>
<dbReference type="OrthoDB" id="835341at2"/>
<evidence type="ECO:0000313" key="3">
    <source>
        <dbReference type="Proteomes" id="UP000001635"/>
    </source>
</evidence>
<dbReference type="KEGG" id="cmr:Cycma_2859"/>
<gene>
    <name evidence="2" type="ordered locus">Cycma_2859</name>
</gene>
<dbReference type="AlphaFoldDB" id="G0J2L4"/>
<feature type="domain" description="DUF4097" evidence="1">
    <location>
        <begin position="66"/>
        <end position="310"/>
    </location>
</feature>
<accession>G0J2L4</accession>
<name>G0J2L4_CYCMS</name>
<evidence type="ECO:0000259" key="1">
    <source>
        <dbReference type="Pfam" id="PF13349"/>
    </source>
</evidence>
<organism evidence="2 3">
    <name type="scientific">Cyclobacterium marinum (strain ATCC 25205 / DSM 745 / LMG 13164 / NCIMB 1802)</name>
    <name type="common">Flectobacillus marinus</name>
    <dbReference type="NCBI Taxonomy" id="880070"/>
    <lineage>
        <taxon>Bacteria</taxon>
        <taxon>Pseudomonadati</taxon>
        <taxon>Bacteroidota</taxon>
        <taxon>Cytophagia</taxon>
        <taxon>Cytophagales</taxon>
        <taxon>Cyclobacteriaceae</taxon>
        <taxon>Cyclobacterium</taxon>
    </lineage>
</organism>
<dbReference type="Proteomes" id="UP000001635">
    <property type="component" value="Chromosome"/>
</dbReference>
<dbReference type="HOGENOM" id="CLU_076294_0_0_10"/>
<keyword evidence="3" id="KW-1185">Reference proteome</keyword>
<reference evidence="3" key="1">
    <citation type="submission" date="2011-07" db="EMBL/GenBank/DDBJ databases">
        <title>The complete genome of Cyclobacterium marinum DSM 745.</title>
        <authorList>
            <person name="Lucas S."/>
            <person name="Han J."/>
            <person name="Lapidus A."/>
            <person name="Bruce D."/>
            <person name="Goodwin L."/>
            <person name="Pitluck S."/>
            <person name="Peters L."/>
            <person name="Kyrpides N."/>
            <person name="Mavromatis K."/>
            <person name="Ivanova N."/>
            <person name="Ovchinnikova G."/>
            <person name="Chertkov O."/>
            <person name="Detter J.C."/>
            <person name="Tapia R."/>
            <person name="Han C."/>
            <person name="Land M."/>
            <person name="Hauser L."/>
            <person name="Markowitz V."/>
            <person name="Cheng J.-F."/>
            <person name="Hugenholtz P."/>
            <person name="Woyke T."/>
            <person name="Wu D."/>
            <person name="Tindall B."/>
            <person name="Schuetze A."/>
            <person name="Brambilla E."/>
            <person name="Klenk H.-P."/>
            <person name="Eisen J.A."/>
        </authorList>
    </citation>
    <scope>NUCLEOTIDE SEQUENCE [LARGE SCALE GENOMIC DNA]</scope>
    <source>
        <strain evidence="3">ATCC 25205 / DSM 745 / LMG 13164 / NCIMB 1802</strain>
    </source>
</reference>
<dbReference type="Pfam" id="PF13349">
    <property type="entry name" value="DUF4097"/>
    <property type="match status" value="1"/>
</dbReference>